<organism evidence="2 3">
    <name type="scientific">Streptomyces roseolilacinus</name>
    <dbReference type="NCBI Taxonomy" id="66904"/>
    <lineage>
        <taxon>Bacteria</taxon>
        <taxon>Bacillati</taxon>
        <taxon>Actinomycetota</taxon>
        <taxon>Actinomycetes</taxon>
        <taxon>Kitasatosporales</taxon>
        <taxon>Streptomycetaceae</taxon>
        <taxon>Streptomyces</taxon>
    </lineage>
</organism>
<comment type="caution">
    <text evidence="2">The sequence shown here is derived from an EMBL/GenBank/DDBJ whole genome shotgun (WGS) entry which is preliminary data.</text>
</comment>
<evidence type="ECO:0000313" key="2">
    <source>
        <dbReference type="EMBL" id="GGQ15746.1"/>
    </source>
</evidence>
<keyword evidence="1" id="KW-1133">Transmembrane helix</keyword>
<evidence type="ECO:0000256" key="1">
    <source>
        <dbReference type="SAM" id="Phobius"/>
    </source>
</evidence>
<dbReference type="Proteomes" id="UP000654123">
    <property type="component" value="Unassembled WGS sequence"/>
</dbReference>
<reference evidence="2" key="1">
    <citation type="journal article" date="2014" name="Int. J. Syst. Evol. Microbiol.">
        <title>Complete genome sequence of Corynebacterium casei LMG S-19264T (=DSM 44701T), isolated from a smear-ripened cheese.</title>
        <authorList>
            <consortium name="US DOE Joint Genome Institute (JGI-PGF)"/>
            <person name="Walter F."/>
            <person name="Albersmeier A."/>
            <person name="Kalinowski J."/>
            <person name="Ruckert C."/>
        </authorList>
    </citation>
    <scope>NUCLEOTIDE SEQUENCE</scope>
    <source>
        <strain evidence="2">JCM 4335</strain>
    </source>
</reference>
<sequence length="233" mass="25788">MVAVSLPHSMAELPSPLLLTFVAALPADFSHHLVMEEWKYTLLNGLLATMGAIIVGCLALYGVLRQARKGQEIAHQQSLALLAQVDRNAVAVRDQARWESRRSTYAETLTACHHYLTATFAAGELLIDQHDENGEIVGSFNDEAEGRRVSETLDQLNAQINSLRLEGPAEVLDHVIEKLSEAAADLHTTLYVWSGLVHDGHLSNLGSDFQSLLDLTREARNELLSRMYDVLHQ</sequence>
<dbReference type="AlphaFoldDB" id="A0A918EKK5"/>
<keyword evidence="3" id="KW-1185">Reference proteome</keyword>
<keyword evidence="1" id="KW-0812">Transmembrane</keyword>
<keyword evidence="1" id="KW-0472">Membrane</keyword>
<dbReference type="EMBL" id="BMSV01000007">
    <property type="protein sequence ID" value="GGQ15746.1"/>
    <property type="molecule type" value="Genomic_DNA"/>
</dbReference>
<gene>
    <name evidence="2" type="ORF">GCM10010249_38030</name>
</gene>
<protein>
    <submittedName>
        <fullName evidence="2">Uncharacterized protein</fullName>
    </submittedName>
</protein>
<reference evidence="2" key="2">
    <citation type="submission" date="2020-09" db="EMBL/GenBank/DDBJ databases">
        <authorList>
            <person name="Sun Q."/>
            <person name="Ohkuma M."/>
        </authorList>
    </citation>
    <scope>NUCLEOTIDE SEQUENCE</scope>
    <source>
        <strain evidence="2">JCM 4335</strain>
    </source>
</reference>
<accession>A0A918EKK5</accession>
<feature type="transmembrane region" description="Helical" evidence="1">
    <location>
        <begin position="40"/>
        <end position="64"/>
    </location>
</feature>
<name>A0A918EKK5_9ACTN</name>
<evidence type="ECO:0000313" key="3">
    <source>
        <dbReference type="Proteomes" id="UP000654123"/>
    </source>
</evidence>
<proteinExistence type="predicted"/>